<sequence>MSELTKEALERQQEILADIAFEAGNRWARADSRSCGKVIDALNGSRGLMEEFIDWANEFDLLWEAGELDQEDYIGELCRFADRKLTELFRDHA</sequence>
<organism evidence="1 2">
    <name type="scientific">Burkholderia contaminans</name>
    <dbReference type="NCBI Taxonomy" id="488447"/>
    <lineage>
        <taxon>Bacteria</taxon>
        <taxon>Pseudomonadati</taxon>
        <taxon>Pseudomonadota</taxon>
        <taxon>Betaproteobacteria</taxon>
        <taxon>Burkholderiales</taxon>
        <taxon>Burkholderiaceae</taxon>
        <taxon>Burkholderia</taxon>
        <taxon>Burkholderia cepacia complex</taxon>
    </lineage>
</organism>
<comment type="caution">
    <text evidence="1">The sequence shown here is derived from an EMBL/GenBank/DDBJ whole genome shotgun (WGS) entry which is preliminary data.</text>
</comment>
<protein>
    <submittedName>
        <fullName evidence="1">Uncharacterized protein</fullName>
    </submittedName>
</protein>
<dbReference type="EMBL" id="QTQX01000013">
    <property type="protein sequence ID" value="RQT26015.1"/>
    <property type="molecule type" value="Genomic_DNA"/>
</dbReference>
<evidence type="ECO:0000313" key="2">
    <source>
        <dbReference type="Proteomes" id="UP000269271"/>
    </source>
</evidence>
<evidence type="ECO:0000313" key="1">
    <source>
        <dbReference type="EMBL" id="RQT26015.1"/>
    </source>
</evidence>
<dbReference type="AlphaFoldDB" id="A0A3N8QQQ5"/>
<accession>A0A3N8QQQ5</accession>
<gene>
    <name evidence="1" type="ORF">DF037_20205</name>
</gene>
<proteinExistence type="predicted"/>
<name>A0A3N8QQQ5_9BURK</name>
<dbReference type="Proteomes" id="UP000269271">
    <property type="component" value="Unassembled WGS sequence"/>
</dbReference>
<reference evidence="1 2" key="1">
    <citation type="submission" date="2018-08" db="EMBL/GenBank/DDBJ databases">
        <title>Comparative analysis of Burkholderia isolates from Puerto Rico.</title>
        <authorList>
            <person name="Hall C."/>
            <person name="Sahl J."/>
            <person name="Wagner D."/>
        </authorList>
    </citation>
    <scope>NUCLEOTIDE SEQUENCE [LARGE SCALE GENOMIC DNA]</scope>
    <source>
        <strain evidence="1 2">Bp9001</strain>
    </source>
</reference>
<dbReference type="RefSeq" id="WP_124618483.1">
    <property type="nucleotide sequence ID" value="NZ_QTQX01000013.1"/>
</dbReference>